<evidence type="ECO:0000256" key="1">
    <source>
        <dbReference type="SAM" id="Phobius"/>
    </source>
</evidence>
<keyword evidence="1" id="KW-0812">Transmembrane</keyword>
<feature type="transmembrane region" description="Helical" evidence="1">
    <location>
        <begin position="569"/>
        <end position="587"/>
    </location>
</feature>
<organism evidence="3 4">
    <name type="scientific">Kipferlia bialata</name>
    <dbReference type="NCBI Taxonomy" id="797122"/>
    <lineage>
        <taxon>Eukaryota</taxon>
        <taxon>Metamonada</taxon>
        <taxon>Carpediemonas-like organisms</taxon>
        <taxon>Kipferlia</taxon>
    </lineage>
</organism>
<keyword evidence="2" id="KW-0732">Signal</keyword>
<feature type="chain" id="PRO_5039954025" evidence="2">
    <location>
        <begin position="19"/>
        <end position="588"/>
    </location>
</feature>
<keyword evidence="1" id="KW-1133">Transmembrane helix</keyword>
<comment type="caution">
    <text evidence="3">The sequence shown here is derived from an EMBL/GenBank/DDBJ whole genome shotgun (WGS) entry which is preliminary data.</text>
</comment>
<evidence type="ECO:0000256" key="2">
    <source>
        <dbReference type="SAM" id="SignalP"/>
    </source>
</evidence>
<dbReference type="AlphaFoldDB" id="A0A9K3CN55"/>
<reference evidence="3 4" key="1">
    <citation type="journal article" date="2018" name="PLoS ONE">
        <title>The draft genome of Kipferlia bialata reveals reductive genome evolution in fornicate parasites.</title>
        <authorList>
            <person name="Tanifuji G."/>
            <person name="Takabayashi S."/>
            <person name="Kume K."/>
            <person name="Takagi M."/>
            <person name="Nakayama T."/>
            <person name="Kamikawa R."/>
            <person name="Inagaki Y."/>
            <person name="Hashimoto T."/>
        </authorList>
    </citation>
    <scope>NUCLEOTIDE SEQUENCE [LARGE SCALE GENOMIC DNA]</scope>
    <source>
        <strain evidence="3">NY0173</strain>
    </source>
</reference>
<keyword evidence="4" id="KW-1185">Reference proteome</keyword>
<evidence type="ECO:0000313" key="3">
    <source>
        <dbReference type="EMBL" id="GIQ79375.1"/>
    </source>
</evidence>
<dbReference type="Proteomes" id="UP000265618">
    <property type="component" value="Unassembled WGS sequence"/>
</dbReference>
<sequence>MFVVYALVLATLIASAFSVVDSACPVCHTYIEGVGPVTPPTPDAHFYLDQDTHSLCMDITAAYDPDVALVVGFSPFSRTRSLYPTACENRDNEILDEVGARDAIWGIWDEHFADSSVLLASDVESAKYPSSKHAGIWNFSVNSCNTVTYSTCIRLDDFDTACVEDSTNPFNVISASPILAYSGTVYVTYVHEDPSATNLLSAIDVPISFEVYDEISASECAQNQGFEFGNLSWIVQESSLRAEVSMESVAADPNERLCAFDLEGPIEFASSSEACDCLYLCPESYCIEEEDGDCVQNWNAQTTEPVEMGDLIGDYTAFFSKQFCPDNFWQTCPDASPNYVVCEFSITEDISVSSTFDDDQMKAVVTFVDSDIVTIRAVPIGEQCAVEDLEYVSWCRVTEESSIGGCRALDEGDVHEIWDGDSSVGETGIVSCAAREVSFEGPVGDEEFIIVEYVVSGCRGFVAVELCGNQYMTADDMAERMRDAYTSVGLEYTEGECAEWPECPDGSCFGVTDDCNCTVDGCTCPGCDEEPTDGDDDVVIDDDLDDDTGDDDVVIDDDDNVGAAFVPKLSVAAGAVALFGAMVLLIIA</sequence>
<keyword evidence="1" id="KW-0472">Membrane</keyword>
<name>A0A9K3CN55_9EUKA</name>
<accession>A0A9K3CN55</accession>
<evidence type="ECO:0000313" key="4">
    <source>
        <dbReference type="Proteomes" id="UP000265618"/>
    </source>
</evidence>
<proteinExistence type="predicted"/>
<dbReference type="EMBL" id="BDIP01000001">
    <property type="protein sequence ID" value="GIQ79375.1"/>
    <property type="molecule type" value="Genomic_DNA"/>
</dbReference>
<protein>
    <submittedName>
        <fullName evidence="3">Uncharacterized protein</fullName>
    </submittedName>
</protein>
<feature type="signal peptide" evidence="2">
    <location>
        <begin position="1"/>
        <end position="18"/>
    </location>
</feature>
<gene>
    <name evidence="3" type="ORF">KIPB_000018</name>
</gene>